<evidence type="ECO:0000313" key="3">
    <source>
        <dbReference type="EMBL" id="CAH3198519.1"/>
    </source>
</evidence>
<organism evidence="3 4">
    <name type="scientific">Porites evermanni</name>
    <dbReference type="NCBI Taxonomy" id="104178"/>
    <lineage>
        <taxon>Eukaryota</taxon>
        <taxon>Metazoa</taxon>
        <taxon>Cnidaria</taxon>
        <taxon>Anthozoa</taxon>
        <taxon>Hexacorallia</taxon>
        <taxon>Scleractinia</taxon>
        <taxon>Fungiina</taxon>
        <taxon>Poritidae</taxon>
        <taxon>Porites</taxon>
    </lineage>
</organism>
<dbReference type="EMBL" id="CALNXI010005726">
    <property type="protein sequence ID" value="CAH3198519.1"/>
    <property type="molecule type" value="Genomic_DNA"/>
</dbReference>
<evidence type="ECO:0008006" key="5">
    <source>
        <dbReference type="Google" id="ProtNLM"/>
    </source>
</evidence>
<sequence>FSLGRTSSSPCLVLQFKGTSIMLDCSLDMSTLQHFIPLSLVNKSNSNIIDLFHQFLCSEKVSQTKVWTTRELQDIEGFSAQNNLKEIAGKIFIDAEPNCCPPEECLLDFSNIDIILISNYHFMSALPFITEVSGLIMI</sequence>
<protein>
    <recommendedName>
        <fullName evidence="5">Integrator complex subunit 9</fullName>
    </recommendedName>
</protein>
<feature type="non-terminal residue" evidence="3">
    <location>
        <position position="1"/>
    </location>
</feature>
<keyword evidence="2" id="KW-0539">Nucleus</keyword>
<name>A0ABN8T2X9_9CNID</name>
<accession>A0ABN8T2X9</accession>
<reference evidence="3 4" key="1">
    <citation type="submission" date="2022-05" db="EMBL/GenBank/DDBJ databases">
        <authorList>
            <consortium name="Genoscope - CEA"/>
            <person name="William W."/>
        </authorList>
    </citation>
    <scope>NUCLEOTIDE SEQUENCE [LARGE SCALE GENOMIC DNA]</scope>
</reference>
<comment type="subcellular location">
    <subcellularLocation>
        <location evidence="1">Nucleus</location>
    </subcellularLocation>
</comment>
<dbReference type="Gene3D" id="3.60.15.10">
    <property type="entry name" value="Ribonuclease Z/Hydroxyacylglutathione hydrolase-like"/>
    <property type="match status" value="1"/>
</dbReference>
<dbReference type="SUPFAM" id="SSF56281">
    <property type="entry name" value="Metallo-hydrolase/oxidoreductase"/>
    <property type="match status" value="1"/>
</dbReference>
<dbReference type="Proteomes" id="UP001159427">
    <property type="component" value="Unassembled WGS sequence"/>
</dbReference>
<dbReference type="PANTHER" id="PTHR46094">
    <property type="entry name" value="INTEGRATOR COMPLEX SUBUNIT 9"/>
    <property type="match status" value="1"/>
</dbReference>
<keyword evidence="4" id="KW-1185">Reference proteome</keyword>
<dbReference type="InterPro" id="IPR027074">
    <property type="entry name" value="Integrator_9su"/>
</dbReference>
<comment type="caution">
    <text evidence="3">The sequence shown here is derived from an EMBL/GenBank/DDBJ whole genome shotgun (WGS) entry which is preliminary data.</text>
</comment>
<gene>
    <name evidence="3" type="ORF">PEVE_00036201</name>
</gene>
<evidence type="ECO:0000256" key="1">
    <source>
        <dbReference type="ARBA" id="ARBA00004123"/>
    </source>
</evidence>
<proteinExistence type="predicted"/>
<dbReference type="InterPro" id="IPR036866">
    <property type="entry name" value="RibonucZ/Hydroxyglut_hydro"/>
</dbReference>
<evidence type="ECO:0000313" key="4">
    <source>
        <dbReference type="Proteomes" id="UP001159427"/>
    </source>
</evidence>
<evidence type="ECO:0000256" key="2">
    <source>
        <dbReference type="ARBA" id="ARBA00023242"/>
    </source>
</evidence>
<dbReference type="PANTHER" id="PTHR46094:SF1">
    <property type="entry name" value="INTEGRATOR COMPLEX SUBUNIT 9"/>
    <property type="match status" value="1"/>
</dbReference>